<organism evidence="1 2">
    <name type="scientific">Xylella taiwanensis</name>
    <dbReference type="NCBI Taxonomy" id="1444770"/>
    <lineage>
        <taxon>Bacteria</taxon>
        <taxon>Pseudomonadati</taxon>
        <taxon>Pseudomonadota</taxon>
        <taxon>Gammaproteobacteria</taxon>
        <taxon>Lysobacterales</taxon>
        <taxon>Lysobacteraceae</taxon>
        <taxon>Xylella</taxon>
    </lineage>
</organism>
<dbReference type="EMBL" id="JDSQ01000010">
    <property type="protein sequence ID" value="EWS78122.1"/>
    <property type="molecule type" value="Genomic_DNA"/>
</dbReference>
<dbReference type="Proteomes" id="UP000020406">
    <property type="component" value="Unassembled WGS sequence"/>
</dbReference>
<comment type="caution">
    <text evidence="1">The sequence shown here is derived from an EMBL/GenBank/DDBJ whole genome shotgun (WGS) entry which is preliminary data.</text>
</comment>
<sequence>MADNHRQPCDDTQQCSWDQLRANMTLRHSLDQNHEQAIQHQYPKDELQQHDKRYGAKVDLELMTIILVLELDSILTQVIFGIHDTISNLREHIISLLKHSN</sequence>
<proteinExistence type="predicted"/>
<protein>
    <submittedName>
        <fullName evidence="1">Uncharacterized protein</fullName>
    </submittedName>
</protein>
<name>Z9JK51_9GAMM</name>
<evidence type="ECO:0000313" key="2">
    <source>
        <dbReference type="Proteomes" id="UP000020406"/>
    </source>
</evidence>
<gene>
    <name evidence="1" type="ORF">AF72_07140</name>
</gene>
<accession>Z9JK51</accession>
<evidence type="ECO:0000313" key="1">
    <source>
        <dbReference type="EMBL" id="EWS78122.1"/>
    </source>
</evidence>
<dbReference type="PATRIC" id="fig|1444770.3.peg.1695"/>
<dbReference type="KEGG" id="xtw:AB672_10755"/>
<reference evidence="1 2" key="1">
    <citation type="journal article" date="2014" name="Genome Announc.">
        <title>Draft Genome Sequence of Xylella fastidiosa Pear Leaf Scorch Strain in Taiwan.</title>
        <authorList>
            <person name="Su C.C."/>
            <person name="Deng W.L."/>
            <person name="Jan F.J."/>
            <person name="Chang C.J."/>
            <person name="Huang H."/>
            <person name="Chen J."/>
        </authorList>
    </citation>
    <scope>NUCLEOTIDE SEQUENCE [LARGE SCALE GENOMIC DNA]</scope>
    <source>
        <strain evidence="1 2">PLS229</strain>
    </source>
</reference>
<dbReference type="AlphaFoldDB" id="Z9JK51"/>